<evidence type="ECO:0000313" key="1">
    <source>
        <dbReference type="EnsemblPlants" id="TuG1812G0400001910.01.T01.cds283233"/>
    </source>
</evidence>
<dbReference type="Proteomes" id="UP000015106">
    <property type="component" value="Chromosome 4"/>
</dbReference>
<sequence length="47" mass="5254">MNSAVAINARILTSITSLFFYFHNNSGCNPMERKKGYLVNSRVGLAF</sequence>
<reference evidence="2" key="1">
    <citation type="journal article" date="2013" name="Nature">
        <title>Draft genome of the wheat A-genome progenitor Triticum urartu.</title>
        <authorList>
            <person name="Ling H.Q."/>
            <person name="Zhao S."/>
            <person name="Liu D."/>
            <person name="Wang J."/>
            <person name="Sun H."/>
            <person name="Zhang C."/>
            <person name="Fan H."/>
            <person name="Li D."/>
            <person name="Dong L."/>
            <person name="Tao Y."/>
            <person name="Gao C."/>
            <person name="Wu H."/>
            <person name="Li Y."/>
            <person name="Cui Y."/>
            <person name="Guo X."/>
            <person name="Zheng S."/>
            <person name="Wang B."/>
            <person name="Yu K."/>
            <person name="Liang Q."/>
            <person name="Yang W."/>
            <person name="Lou X."/>
            <person name="Chen J."/>
            <person name="Feng M."/>
            <person name="Jian J."/>
            <person name="Zhang X."/>
            <person name="Luo G."/>
            <person name="Jiang Y."/>
            <person name="Liu J."/>
            <person name="Wang Z."/>
            <person name="Sha Y."/>
            <person name="Zhang B."/>
            <person name="Wu H."/>
            <person name="Tang D."/>
            <person name="Shen Q."/>
            <person name="Xue P."/>
            <person name="Zou S."/>
            <person name="Wang X."/>
            <person name="Liu X."/>
            <person name="Wang F."/>
            <person name="Yang Y."/>
            <person name="An X."/>
            <person name="Dong Z."/>
            <person name="Zhang K."/>
            <person name="Zhang X."/>
            <person name="Luo M.C."/>
            <person name="Dvorak J."/>
            <person name="Tong Y."/>
            <person name="Wang J."/>
            <person name="Yang H."/>
            <person name="Li Z."/>
            <person name="Wang D."/>
            <person name="Zhang A."/>
            <person name="Wang J."/>
        </authorList>
    </citation>
    <scope>NUCLEOTIDE SEQUENCE</scope>
    <source>
        <strain evidence="2">cv. G1812</strain>
    </source>
</reference>
<keyword evidence="2" id="KW-1185">Reference proteome</keyword>
<name>A0A8R7Q2W8_TRIUA</name>
<accession>A0A8R7Q2W8</accession>
<dbReference type="AlphaFoldDB" id="A0A8R7Q2W8"/>
<dbReference type="Gramene" id="TuG1812G0400001910.01.T01">
    <property type="protein sequence ID" value="TuG1812G0400001910.01.T01.cds283233"/>
    <property type="gene ID" value="TuG1812G0400001910.01"/>
</dbReference>
<reference evidence="1" key="3">
    <citation type="submission" date="2022-06" db="UniProtKB">
        <authorList>
            <consortium name="EnsemblPlants"/>
        </authorList>
    </citation>
    <scope>IDENTIFICATION</scope>
</reference>
<organism evidence="1 2">
    <name type="scientific">Triticum urartu</name>
    <name type="common">Red wild einkorn</name>
    <name type="synonym">Crithodium urartu</name>
    <dbReference type="NCBI Taxonomy" id="4572"/>
    <lineage>
        <taxon>Eukaryota</taxon>
        <taxon>Viridiplantae</taxon>
        <taxon>Streptophyta</taxon>
        <taxon>Embryophyta</taxon>
        <taxon>Tracheophyta</taxon>
        <taxon>Spermatophyta</taxon>
        <taxon>Magnoliopsida</taxon>
        <taxon>Liliopsida</taxon>
        <taxon>Poales</taxon>
        <taxon>Poaceae</taxon>
        <taxon>BOP clade</taxon>
        <taxon>Pooideae</taxon>
        <taxon>Triticodae</taxon>
        <taxon>Triticeae</taxon>
        <taxon>Triticinae</taxon>
        <taxon>Triticum</taxon>
    </lineage>
</organism>
<reference evidence="1" key="2">
    <citation type="submission" date="2018-03" db="EMBL/GenBank/DDBJ databases">
        <title>The Triticum urartu genome reveals the dynamic nature of wheat genome evolution.</title>
        <authorList>
            <person name="Ling H."/>
            <person name="Ma B."/>
            <person name="Shi X."/>
            <person name="Liu H."/>
            <person name="Dong L."/>
            <person name="Sun H."/>
            <person name="Cao Y."/>
            <person name="Gao Q."/>
            <person name="Zheng S."/>
            <person name="Li Y."/>
            <person name="Yu Y."/>
            <person name="Du H."/>
            <person name="Qi M."/>
            <person name="Li Y."/>
            <person name="Yu H."/>
            <person name="Cui Y."/>
            <person name="Wang N."/>
            <person name="Chen C."/>
            <person name="Wu H."/>
            <person name="Zhao Y."/>
            <person name="Zhang J."/>
            <person name="Li Y."/>
            <person name="Zhou W."/>
            <person name="Zhang B."/>
            <person name="Hu W."/>
            <person name="Eijk M."/>
            <person name="Tang J."/>
            <person name="Witsenboer H."/>
            <person name="Zhao S."/>
            <person name="Li Z."/>
            <person name="Zhang A."/>
            <person name="Wang D."/>
            <person name="Liang C."/>
        </authorList>
    </citation>
    <scope>NUCLEOTIDE SEQUENCE [LARGE SCALE GENOMIC DNA]</scope>
    <source>
        <strain evidence="1">cv. G1812</strain>
    </source>
</reference>
<evidence type="ECO:0000313" key="2">
    <source>
        <dbReference type="Proteomes" id="UP000015106"/>
    </source>
</evidence>
<proteinExistence type="predicted"/>
<dbReference type="EnsemblPlants" id="TuG1812G0400001910.01.T01">
    <property type="protein sequence ID" value="TuG1812G0400001910.01.T01.cds283233"/>
    <property type="gene ID" value="TuG1812G0400001910.01"/>
</dbReference>
<protein>
    <submittedName>
        <fullName evidence="1">Uncharacterized protein</fullName>
    </submittedName>
</protein>